<dbReference type="Proteomes" id="UP000010808">
    <property type="component" value="Chromosome"/>
</dbReference>
<evidence type="ECO:0000313" key="3">
    <source>
        <dbReference type="Proteomes" id="UP000010808"/>
    </source>
</evidence>
<evidence type="ECO:0000313" key="2">
    <source>
        <dbReference type="EMBL" id="CCO24031.1"/>
    </source>
</evidence>
<dbReference type="HOGENOM" id="CLU_2478265_0_0_7"/>
<name>L0REQ7_9BACT</name>
<reference evidence="2 3" key="1">
    <citation type="submission" date="2012-10" db="EMBL/GenBank/DDBJ databases">
        <authorList>
            <person name="Genoscope - CEA"/>
        </authorList>
    </citation>
    <scope>NUCLEOTIDE SEQUENCE [LARGE SCALE GENOMIC DNA]</scope>
    <source>
        <strain evidence="3">AM13 / DSM 14728</strain>
    </source>
</reference>
<dbReference type="EMBL" id="FO203522">
    <property type="protein sequence ID" value="CCO24031.1"/>
    <property type="molecule type" value="Genomic_DNA"/>
</dbReference>
<organism evidence="2 3">
    <name type="scientific">Maridesulfovibrio hydrothermalis AM13 = DSM 14728</name>
    <dbReference type="NCBI Taxonomy" id="1121451"/>
    <lineage>
        <taxon>Bacteria</taxon>
        <taxon>Pseudomonadati</taxon>
        <taxon>Thermodesulfobacteriota</taxon>
        <taxon>Desulfovibrionia</taxon>
        <taxon>Desulfovibrionales</taxon>
        <taxon>Desulfovibrionaceae</taxon>
        <taxon>Maridesulfovibrio</taxon>
    </lineage>
</organism>
<dbReference type="STRING" id="1121451.DESAM_21754"/>
<accession>L0REQ7</accession>
<dbReference type="KEGG" id="dhy:DESAM_21754"/>
<protein>
    <submittedName>
        <fullName evidence="2">Uncharacterized protein</fullName>
    </submittedName>
</protein>
<gene>
    <name evidence="2" type="ORF">DESAM_21754</name>
</gene>
<feature type="region of interest" description="Disordered" evidence="1">
    <location>
        <begin position="40"/>
        <end position="71"/>
    </location>
</feature>
<keyword evidence="3" id="KW-1185">Reference proteome</keyword>
<evidence type="ECO:0000256" key="1">
    <source>
        <dbReference type="SAM" id="MobiDB-lite"/>
    </source>
</evidence>
<dbReference type="AlphaFoldDB" id="L0REQ7"/>
<proteinExistence type="predicted"/>
<sequence>MVTFTFGLARLLGESDMIGSYRAFMIYIMDTLRGRVSDPLPAGVDVPDPEAVKPTLEDPDPGPVLKPEEENPPAVGILMLPETVIVV</sequence>